<evidence type="ECO:0000313" key="3">
    <source>
        <dbReference type="Proteomes" id="UP000524404"/>
    </source>
</evidence>
<dbReference type="EMBL" id="JACHKT010000001">
    <property type="protein sequence ID" value="MBB6001535.1"/>
    <property type="molecule type" value="Genomic_DNA"/>
</dbReference>
<keyword evidence="3" id="KW-1185">Reference proteome</keyword>
<keyword evidence="1" id="KW-0472">Membrane</keyword>
<organism evidence="2 3">
    <name type="scientific">Arcicella rosea</name>
    <dbReference type="NCBI Taxonomy" id="502909"/>
    <lineage>
        <taxon>Bacteria</taxon>
        <taxon>Pseudomonadati</taxon>
        <taxon>Bacteroidota</taxon>
        <taxon>Cytophagia</taxon>
        <taxon>Cytophagales</taxon>
        <taxon>Flectobacillaceae</taxon>
        <taxon>Arcicella</taxon>
    </lineage>
</organism>
<dbReference type="AlphaFoldDB" id="A0A841EEG4"/>
<proteinExistence type="predicted"/>
<keyword evidence="1" id="KW-1133">Transmembrane helix</keyword>
<keyword evidence="1" id="KW-0812">Transmembrane</keyword>
<comment type="caution">
    <text evidence="2">The sequence shown here is derived from an EMBL/GenBank/DDBJ whole genome shotgun (WGS) entry which is preliminary data.</text>
</comment>
<protein>
    <submittedName>
        <fullName evidence="2">Uncharacterized protein</fullName>
    </submittedName>
</protein>
<name>A0A841EEG4_9BACT</name>
<evidence type="ECO:0000313" key="2">
    <source>
        <dbReference type="EMBL" id="MBB6001535.1"/>
    </source>
</evidence>
<accession>A0A841EEG4</accession>
<feature type="transmembrane region" description="Helical" evidence="1">
    <location>
        <begin position="20"/>
        <end position="37"/>
    </location>
</feature>
<evidence type="ECO:0000256" key="1">
    <source>
        <dbReference type="SAM" id="Phobius"/>
    </source>
</evidence>
<sequence length="39" mass="4196">MNTNLGLKIEKASISNGVEAFSGILLFCLFLLKNVVIGK</sequence>
<dbReference type="Proteomes" id="UP000524404">
    <property type="component" value="Unassembled WGS sequence"/>
</dbReference>
<reference evidence="2 3" key="1">
    <citation type="submission" date="2020-08" db="EMBL/GenBank/DDBJ databases">
        <title>Functional genomics of gut bacteria from endangered species of beetles.</title>
        <authorList>
            <person name="Carlos-Shanley C."/>
        </authorList>
    </citation>
    <scope>NUCLEOTIDE SEQUENCE [LARGE SCALE GENOMIC DNA]</scope>
    <source>
        <strain evidence="2 3">S00070</strain>
    </source>
</reference>
<gene>
    <name evidence="2" type="ORF">HNP25_000174</name>
</gene>